<accession>A0A1A8FIA3</accession>
<reference evidence="2" key="2">
    <citation type="submission" date="2016-06" db="EMBL/GenBank/DDBJ databases">
        <title>The genome of a short-lived fish provides insights into sex chromosome evolution and the genetic control of aging.</title>
        <authorList>
            <person name="Reichwald K."/>
            <person name="Felder M."/>
            <person name="Petzold A."/>
            <person name="Koch P."/>
            <person name="Groth M."/>
            <person name="Platzer M."/>
        </authorList>
    </citation>
    <scope>NUCLEOTIDE SEQUENCE</scope>
    <source>
        <tissue evidence="2">Brain</tissue>
    </source>
</reference>
<feature type="non-terminal residue" evidence="2">
    <location>
        <position position="1"/>
    </location>
</feature>
<sequence>SIASVSEETSLTQRARGSKGSEEPVAIFLVPLPEPLFSVPVRKLQHPDSSRLTALWRYPATAVHTRLTHIRLARAPTFVSPHKRLSHRAVHVSPHYSSVSWS</sequence>
<gene>
    <name evidence="2" type="primary">HS2ST1A</name>
</gene>
<name>A0A1A8FIA3_9TELE</name>
<dbReference type="EMBL" id="HAEB01012031">
    <property type="protein sequence ID" value="SBQ58558.1"/>
    <property type="molecule type" value="Transcribed_RNA"/>
</dbReference>
<keyword evidence="2" id="KW-0808">Transferase</keyword>
<feature type="non-terminal residue" evidence="2">
    <location>
        <position position="102"/>
    </location>
</feature>
<evidence type="ECO:0000256" key="1">
    <source>
        <dbReference type="SAM" id="MobiDB-lite"/>
    </source>
</evidence>
<protein>
    <submittedName>
        <fullName evidence="2">Heparan sulfate 2-O-sulfotransferase 1a</fullName>
    </submittedName>
</protein>
<proteinExistence type="predicted"/>
<evidence type="ECO:0000313" key="2">
    <source>
        <dbReference type="EMBL" id="SBQ58558.1"/>
    </source>
</evidence>
<reference evidence="2" key="1">
    <citation type="submission" date="2016-05" db="EMBL/GenBank/DDBJ databases">
        <authorList>
            <person name="Lavstsen T."/>
            <person name="Jespersen J.S."/>
        </authorList>
    </citation>
    <scope>NUCLEOTIDE SEQUENCE</scope>
    <source>
        <tissue evidence="2">Brain</tissue>
    </source>
</reference>
<dbReference type="GO" id="GO:0016740">
    <property type="term" value="F:transferase activity"/>
    <property type="evidence" value="ECO:0007669"/>
    <property type="project" value="UniProtKB-KW"/>
</dbReference>
<organism evidence="2">
    <name type="scientific">Nothobranchius korthausae</name>
    <dbReference type="NCBI Taxonomy" id="1143690"/>
    <lineage>
        <taxon>Eukaryota</taxon>
        <taxon>Metazoa</taxon>
        <taxon>Chordata</taxon>
        <taxon>Craniata</taxon>
        <taxon>Vertebrata</taxon>
        <taxon>Euteleostomi</taxon>
        <taxon>Actinopterygii</taxon>
        <taxon>Neopterygii</taxon>
        <taxon>Teleostei</taxon>
        <taxon>Neoteleostei</taxon>
        <taxon>Acanthomorphata</taxon>
        <taxon>Ovalentaria</taxon>
        <taxon>Atherinomorphae</taxon>
        <taxon>Cyprinodontiformes</taxon>
        <taxon>Nothobranchiidae</taxon>
        <taxon>Nothobranchius</taxon>
    </lineage>
</organism>
<feature type="region of interest" description="Disordered" evidence="1">
    <location>
        <begin position="1"/>
        <end position="21"/>
    </location>
</feature>
<dbReference type="AlphaFoldDB" id="A0A1A8FIA3"/>
<feature type="compositionally biased region" description="Polar residues" evidence="1">
    <location>
        <begin position="1"/>
        <end position="15"/>
    </location>
</feature>